<feature type="domain" description="MobA/VirD2-like nuclease" evidence="2">
    <location>
        <begin position="17"/>
        <end position="146"/>
    </location>
</feature>
<dbReference type="RefSeq" id="WP_117881161.1">
    <property type="nucleotide sequence ID" value="NZ_QRLB01000006.1"/>
</dbReference>
<evidence type="ECO:0000313" key="4">
    <source>
        <dbReference type="Proteomes" id="UP000286114"/>
    </source>
</evidence>
<dbReference type="EMBL" id="QSHA01000007">
    <property type="protein sequence ID" value="RHB72818.1"/>
    <property type="molecule type" value="Genomic_DNA"/>
</dbReference>
<dbReference type="Pfam" id="PF03432">
    <property type="entry name" value="Relaxase"/>
    <property type="match status" value="1"/>
</dbReference>
<reference evidence="3 4" key="1">
    <citation type="submission" date="2018-08" db="EMBL/GenBank/DDBJ databases">
        <title>A genome reference for cultivated species of the human gut microbiota.</title>
        <authorList>
            <person name="Zou Y."/>
            <person name="Xue W."/>
            <person name="Luo G."/>
        </authorList>
    </citation>
    <scope>NUCLEOTIDE SEQUENCE [LARGE SCALE GENOMIC DNA]</scope>
    <source>
        <strain evidence="3 4">AM39-1</strain>
    </source>
</reference>
<dbReference type="AlphaFoldDB" id="A0A413X867"/>
<sequence length="317" mass="36905">MIGKIVKGTSFGGCVNYVLKEEKSRLLEAVGVEGTPSEMAEQFELQTLLNDKVKNTVGHISLNFSAEDAARFANDDKLMLKIAHDYMKLMGIDNTQFIIARHIDRDHPHCHIVYNRVDNYGRTISDKNDRFRNEKVCKMLTARYRLHFSEGKKNVKFDRLRKHDQVKHYIYHVLRHEVPKAVSWSELRRALRRYKIDTEFKLNRRTGEAEGVKFICNGYKFSGSKIDRQFSFVNIACRLEENAFDAGIYPRRNNTPIQQREEPRQKVVRQEPSEESSLTAGLLDLATAPATDPKEEMLAKQYVKKKKKPQRKRGFRL</sequence>
<evidence type="ECO:0000259" key="2">
    <source>
        <dbReference type="Pfam" id="PF03432"/>
    </source>
</evidence>
<accession>A0A413X867</accession>
<feature type="compositionally biased region" description="Basic and acidic residues" evidence="1">
    <location>
        <begin position="259"/>
        <end position="272"/>
    </location>
</feature>
<feature type="region of interest" description="Disordered" evidence="1">
    <location>
        <begin position="250"/>
        <end position="317"/>
    </location>
</feature>
<organism evidence="3 4">
    <name type="scientific">Bacteroides uniformis</name>
    <dbReference type="NCBI Taxonomy" id="820"/>
    <lineage>
        <taxon>Bacteria</taxon>
        <taxon>Pseudomonadati</taxon>
        <taxon>Bacteroidota</taxon>
        <taxon>Bacteroidia</taxon>
        <taxon>Bacteroidales</taxon>
        <taxon>Bacteroidaceae</taxon>
        <taxon>Bacteroides</taxon>
    </lineage>
</organism>
<evidence type="ECO:0000313" key="3">
    <source>
        <dbReference type="EMBL" id="RHB72818.1"/>
    </source>
</evidence>
<protein>
    <submittedName>
        <fullName evidence="3">Mobilization protein</fullName>
    </submittedName>
</protein>
<gene>
    <name evidence="3" type="ORF">DW873_10755</name>
</gene>
<feature type="compositionally biased region" description="Basic residues" evidence="1">
    <location>
        <begin position="302"/>
        <end position="317"/>
    </location>
</feature>
<comment type="caution">
    <text evidence="3">The sequence shown here is derived from an EMBL/GenBank/DDBJ whole genome shotgun (WGS) entry which is preliminary data.</text>
</comment>
<name>A0A413X867_BACUN</name>
<dbReference type="Proteomes" id="UP000286114">
    <property type="component" value="Unassembled WGS sequence"/>
</dbReference>
<dbReference type="InterPro" id="IPR005094">
    <property type="entry name" value="Endonuclease_MobA/VirD2"/>
</dbReference>
<evidence type="ECO:0000256" key="1">
    <source>
        <dbReference type="SAM" id="MobiDB-lite"/>
    </source>
</evidence>
<proteinExistence type="predicted"/>